<keyword evidence="3" id="KW-1185">Reference proteome</keyword>
<feature type="compositionally biased region" description="Basic and acidic residues" evidence="1">
    <location>
        <begin position="1087"/>
        <end position="1097"/>
    </location>
</feature>
<proteinExistence type="predicted"/>
<evidence type="ECO:0000256" key="1">
    <source>
        <dbReference type="SAM" id="MobiDB-lite"/>
    </source>
</evidence>
<feature type="compositionally biased region" description="Basic and acidic residues" evidence="1">
    <location>
        <begin position="249"/>
        <end position="263"/>
    </location>
</feature>
<feature type="compositionally biased region" description="Low complexity" evidence="1">
    <location>
        <begin position="65"/>
        <end position="76"/>
    </location>
</feature>
<feature type="compositionally biased region" description="Polar residues" evidence="1">
    <location>
        <begin position="354"/>
        <end position="363"/>
    </location>
</feature>
<dbReference type="EMBL" id="LFIV01000012">
    <property type="protein sequence ID" value="KZL76871.1"/>
    <property type="molecule type" value="Genomic_DNA"/>
</dbReference>
<protein>
    <submittedName>
        <fullName evidence="2">Uncharacterized protein</fullName>
    </submittedName>
</protein>
<evidence type="ECO:0000313" key="2">
    <source>
        <dbReference type="EMBL" id="KZL76871.1"/>
    </source>
</evidence>
<feature type="compositionally biased region" description="Basic and acidic residues" evidence="1">
    <location>
        <begin position="118"/>
        <end position="131"/>
    </location>
</feature>
<feature type="compositionally biased region" description="Polar residues" evidence="1">
    <location>
        <begin position="134"/>
        <end position="148"/>
    </location>
</feature>
<comment type="caution">
    <text evidence="2">The sequence shown here is derived from an EMBL/GenBank/DDBJ whole genome shotgun (WGS) entry which is preliminary data.</text>
</comment>
<gene>
    <name evidence="2" type="ORF">CT0861_03303</name>
</gene>
<feature type="region of interest" description="Disordered" evidence="1">
    <location>
        <begin position="349"/>
        <end position="401"/>
    </location>
</feature>
<accession>A0A161V450</accession>
<feature type="region of interest" description="Disordered" evidence="1">
    <location>
        <begin position="660"/>
        <end position="699"/>
    </location>
</feature>
<feature type="region of interest" description="Disordered" evidence="1">
    <location>
        <begin position="414"/>
        <end position="442"/>
    </location>
</feature>
<dbReference type="AlphaFoldDB" id="A0A161V450"/>
<organism evidence="2 3">
    <name type="scientific">Colletotrichum tofieldiae</name>
    <dbReference type="NCBI Taxonomy" id="708197"/>
    <lineage>
        <taxon>Eukaryota</taxon>
        <taxon>Fungi</taxon>
        <taxon>Dikarya</taxon>
        <taxon>Ascomycota</taxon>
        <taxon>Pezizomycotina</taxon>
        <taxon>Sordariomycetes</taxon>
        <taxon>Hypocreomycetidae</taxon>
        <taxon>Glomerellales</taxon>
        <taxon>Glomerellaceae</taxon>
        <taxon>Colletotrichum</taxon>
        <taxon>Colletotrichum spaethianum species complex</taxon>
    </lineage>
</organism>
<feature type="region of interest" description="Disordered" evidence="1">
    <location>
        <begin position="289"/>
        <end position="312"/>
    </location>
</feature>
<feature type="region of interest" description="Disordered" evidence="1">
    <location>
        <begin position="501"/>
        <end position="540"/>
    </location>
</feature>
<feature type="compositionally biased region" description="Polar residues" evidence="1">
    <location>
        <begin position="1027"/>
        <end position="1047"/>
    </location>
</feature>
<dbReference type="Proteomes" id="UP000076552">
    <property type="component" value="Unassembled WGS sequence"/>
</dbReference>
<sequence>MMRKILCCANVLPKEKEADADAKARGTVEDAKEAPIELIQLPPPAKLSGSNYNFESWLARNSTGSIASSSRSNVRSPELDFIPDPTSVEYVSDPEDGTQEAAKASNWRRISRSFSQDGSKRSPRPEDEKRFSIPSVNRPSSAPRSNEQGGDEKPPFDQAAYFQAVKSNNKKRLQAEVDSEHSSRSVSTRASNRFRELETVEEDPDDHRDELPGGPRDRIETAMSTGVSALKIPHQPTRPPAAKLSTHGLKVDPTDIASGDRRRSSCPKMETASRVVASQLVIRERGSLPLMPPAPILAARQNPGDQDDESFKTWRLSQSIPQGDSQATLTAQIQDALGAQDQSVVLFDTKHGTEPQQKSSNAATELARDEEQPVTKLAFEGTSAPVRPLTADSTQSPDGSGWETWLLAEKLTAQDDSTVVQSSSEKNDKCTSAIAGSGPAETSDKKNNVVYVTMSPTSFCGLDNPGNSKATLLVDQTDSLSTPHEAPSSTLGMANKVASAATESASATEPQYPSSSVYSSTQNTRQASHVGSKDASGDGDADSLVESLIDLDLAQFEIFNGLKQQRSDESYRTAPDQNYDPVVPSIVLPADDAPCGNVSVTSGKYRHKLGVTTNLYGIESQESPSLSIGNAQEELAVTRNGTQNDTPTRKSSFLQVLRIGKGSGSKGHGKSHSQPSADHDQLYPSSTLHETTKPKGHAKRLSDLSIGSHMHPISSAAEFTAPKLTESATAVWKRAFQVEHDQREAKSNAGLKKTRIPVRVTDDNIPHATGSDAFIPNKELKIHNPKNSLQLSRSVTSQQTLRLSSIPRKPSSDSGYRKLATPPASWARWASHDRSRRTGAASLADDITTRDFAVLPALKDSDQHIWVTSKGSDAAEAEIRQPPLPLSKRLGKAMKKSLGKVMPSKPGTNNIAQLEFPELEVLPTKEGYKDLEAIQKGIATLKTSERAKMATNPALAIAELENQSKQSLIQKIPAQVQEAEHAKHDSTGQAAVETTNGAIEGNEAHAHGIGDFSIRSVTPANVVTLPEGNSTAATTTENWATPASRLSHSPALDGYSTASMEDIEIAETSSDHGPVHERISKVSADAQKPEGAEPRII</sequence>
<feature type="region of interest" description="Disordered" evidence="1">
    <location>
        <begin position="789"/>
        <end position="833"/>
    </location>
</feature>
<feature type="compositionally biased region" description="Polar residues" evidence="1">
    <location>
        <begin position="414"/>
        <end position="424"/>
    </location>
</feature>
<feature type="compositionally biased region" description="Basic and acidic residues" evidence="1">
    <location>
        <begin position="173"/>
        <end position="183"/>
    </location>
</feature>
<feature type="region of interest" description="Disordered" evidence="1">
    <location>
        <begin position="65"/>
        <end position="273"/>
    </location>
</feature>
<feature type="region of interest" description="Disordered" evidence="1">
    <location>
        <begin position="1027"/>
        <end position="1097"/>
    </location>
</feature>
<name>A0A161V450_9PEZI</name>
<evidence type="ECO:0000313" key="3">
    <source>
        <dbReference type="Proteomes" id="UP000076552"/>
    </source>
</evidence>
<feature type="compositionally biased region" description="Polar residues" evidence="1">
    <location>
        <begin position="511"/>
        <end position="529"/>
    </location>
</feature>
<feature type="compositionally biased region" description="Basic and acidic residues" evidence="1">
    <location>
        <begin position="1069"/>
        <end position="1080"/>
    </location>
</feature>
<feature type="compositionally biased region" description="Basic and acidic residues" evidence="1">
    <location>
        <begin position="205"/>
        <end position="220"/>
    </location>
</feature>
<feature type="compositionally biased region" description="Polar residues" evidence="1">
    <location>
        <begin position="789"/>
        <end position="803"/>
    </location>
</feature>
<reference evidence="2 3" key="1">
    <citation type="submission" date="2015-06" db="EMBL/GenBank/DDBJ databases">
        <title>Survival trade-offs in plant roots during colonization by closely related pathogenic and mutualistic fungi.</title>
        <authorList>
            <person name="Hacquard S."/>
            <person name="Kracher B."/>
            <person name="Hiruma K."/>
            <person name="Weinman A."/>
            <person name="Muench P."/>
            <person name="Garrido Oter R."/>
            <person name="Ver Loren van Themaat E."/>
            <person name="Dallerey J.-F."/>
            <person name="Damm U."/>
            <person name="Henrissat B."/>
            <person name="Lespinet O."/>
            <person name="Thon M."/>
            <person name="Kemen E."/>
            <person name="McHardy A.C."/>
            <person name="Schulze-Lefert P."/>
            <person name="O'Connell R.J."/>
        </authorList>
    </citation>
    <scope>NUCLEOTIDE SEQUENCE [LARGE SCALE GENOMIC DNA]</scope>
    <source>
        <strain evidence="2 3">0861</strain>
    </source>
</reference>